<dbReference type="SUPFAM" id="SSF54975">
    <property type="entry name" value="Acylphosphatase/BLUF domain-like"/>
    <property type="match status" value="1"/>
</dbReference>
<dbReference type="EMBL" id="SACN01000003">
    <property type="protein sequence ID" value="RVT90386.1"/>
    <property type="molecule type" value="Genomic_DNA"/>
</dbReference>
<keyword evidence="3" id="KW-1185">Reference proteome</keyword>
<dbReference type="AlphaFoldDB" id="A0A437LYG1"/>
<evidence type="ECO:0000313" key="2">
    <source>
        <dbReference type="EMBL" id="RVT90386.1"/>
    </source>
</evidence>
<organism evidence="2 3">
    <name type="scientific">Sphingomonas crocodyli</name>
    <dbReference type="NCBI Taxonomy" id="1979270"/>
    <lineage>
        <taxon>Bacteria</taxon>
        <taxon>Pseudomonadati</taxon>
        <taxon>Pseudomonadota</taxon>
        <taxon>Alphaproteobacteria</taxon>
        <taxon>Sphingomonadales</taxon>
        <taxon>Sphingomonadaceae</taxon>
        <taxon>Sphingomonas</taxon>
    </lineage>
</organism>
<protein>
    <submittedName>
        <fullName evidence="2">BLUF domain-containing protein</fullName>
    </submittedName>
</protein>
<feature type="domain" description="BLUF" evidence="1">
    <location>
        <begin position="2"/>
        <end position="93"/>
    </location>
</feature>
<comment type="caution">
    <text evidence="2">The sequence shown here is derived from an EMBL/GenBank/DDBJ whole genome shotgun (WGS) entry which is preliminary data.</text>
</comment>
<name>A0A437LYG1_9SPHN</name>
<sequence>MLHQITYISTARPGLSLSDVEAILARSRRNNRQTGITGLLIFDKVRFLQVIEGRLPDIEATFLRIAVDPRHRAVVRLSQRQIDAREFGQWAMASHVVDEAGSAADLVGQVDALTETLPDPNLRATLRSFARIRGAA</sequence>
<dbReference type="GO" id="GO:0071949">
    <property type="term" value="F:FAD binding"/>
    <property type="evidence" value="ECO:0007669"/>
    <property type="project" value="InterPro"/>
</dbReference>
<dbReference type="PROSITE" id="PS50925">
    <property type="entry name" value="BLUF"/>
    <property type="match status" value="1"/>
</dbReference>
<dbReference type="OrthoDB" id="196105at2"/>
<dbReference type="Gene3D" id="3.30.70.100">
    <property type="match status" value="1"/>
</dbReference>
<evidence type="ECO:0000313" key="3">
    <source>
        <dbReference type="Proteomes" id="UP000282971"/>
    </source>
</evidence>
<dbReference type="InterPro" id="IPR007024">
    <property type="entry name" value="BLUF_domain"/>
</dbReference>
<dbReference type="Pfam" id="PF04940">
    <property type="entry name" value="BLUF"/>
    <property type="match status" value="1"/>
</dbReference>
<dbReference type="SMART" id="SM01034">
    <property type="entry name" value="BLUF"/>
    <property type="match status" value="1"/>
</dbReference>
<evidence type="ECO:0000259" key="1">
    <source>
        <dbReference type="PROSITE" id="PS50925"/>
    </source>
</evidence>
<dbReference type="GO" id="GO:0009882">
    <property type="term" value="F:blue light photoreceptor activity"/>
    <property type="evidence" value="ECO:0007669"/>
    <property type="project" value="InterPro"/>
</dbReference>
<dbReference type="InterPro" id="IPR036046">
    <property type="entry name" value="Acylphosphatase-like_dom_sf"/>
</dbReference>
<gene>
    <name evidence="2" type="ORF">EOD43_19165</name>
</gene>
<dbReference type="Proteomes" id="UP000282971">
    <property type="component" value="Unassembled WGS sequence"/>
</dbReference>
<reference evidence="2 3" key="1">
    <citation type="submission" date="2019-01" db="EMBL/GenBank/DDBJ databases">
        <authorList>
            <person name="Chen W.-M."/>
        </authorList>
    </citation>
    <scope>NUCLEOTIDE SEQUENCE [LARGE SCALE GENOMIC DNA]</scope>
    <source>
        <strain evidence="2 3">CCP-7</strain>
    </source>
</reference>
<accession>A0A437LYG1</accession>
<proteinExistence type="predicted"/>
<dbReference type="RefSeq" id="WP_127745642.1">
    <property type="nucleotide sequence ID" value="NZ_SACN01000003.1"/>
</dbReference>